<evidence type="ECO:0000256" key="1">
    <source>
        <dbReference type="ARBA" id="ARBA00010688"/>
    </source>
</evidence>
<evidence type="ECO:0000256" key="3">
    <source>
        <dbReference type="ARBA" id="ARBA00022777"/>
    </source>
</evidence>
<name>A0A654KFY1_TAYEM</name>
<dbReference type="PRINTS" id="PR00990">
    <property type="entry name" value="RIBOKINASE"/>
</dbReference>
<protein>
    <submittedName>
        <fullName evidence="5">Sugar kinase, ribokinase family</fullName>
    </submittedName>
</protein>
<evidence type="ECO:0000259" key="4">
    <source>
        <dbReference type="Pfam" id="PF00294"/>
    </source>
</evidence>
<dbReference type="EMBL" id="CP002456">
    <property type="protein sequence ID" value="ADU91348.1"/>
    <property type="molecule type" value="Genomic_DNA"/>
</dbReference>
<dbReference type="GO" id="GO:0016301">
    <property type="term" value="F:kinase activity"/>
    <property type="evidence" value="ECO:0007669"/>
    <property type="project" value="UniProtKB-KW"/>
</dbReference>
<dbReference type="PANTHER" id="PTHR10584">
    <property type="entry name" value="SUGAR KINASE"/>
    <property type="match status" value="1"/>
</dbReference>
<dbReference type="PANTHER" id="PTHR10584:SF166">
    <property type="entry name" value="RIBOKINASE"/>
    <property type="match status" value="1"/>
</dbReference>
<keyword evidence="2" id="KW-0808">Transferase</keyword>
<dbReference type="CDD" id="cd01942">
    <property type="entry name" value="ribokinase_group_A"/>
    <property type="match status" value="1"/>
</dbReference>
<dbReference type="SUPFAM" id="SSF53613">
    <property type="entry name" value="Ribokinase-like"/>
    <property type="match status" value="1"/>
</dbReference>
<evidence type="ECO:0000313" key="5">
    <source>
        <dbReference type="EMBL" id="ADU91348.1"/>
    </source>
</evidence>
<reference evidence="5 6" key="1">
    <citation type="journal article" date="2011" name="J. Bacteriol.">
        <title>Genome sequence of Taylorella equigenitalis MCE9, the causative agent of contagious equine metritis.</title>
        <authorList>
            <person name="Hebert L."/>
            <person name="Moumen B."/>
            <person name="Duquesne F."/>
            <person name="Breuil M.F."/>
            <person name="Laugier C."/>
            <person name="Batto J.M."/>
            <person name="Renault P."/>
            <person name="Petry S."/>
        </authorList>
    </citation>
    <scope>NUCLEOTIDE SEQUENCE [LARGE SCALE GENOMIC DNA]</scope>
    <source>
        <strain evidence="5 6">MCE9</strain>
    </source>
</reference>
<dbReference type="InterPro" id="IPR029056">
    <property type="entry name" value="Ribokinase-like"/>
</dbReference>
<sequence>MGKHKPVLICGSVAFDTITKFEGHFKDHLLPENIKSLSVSFFVPTMRKEYGGCAGNIAYALNMLGGNAAPVATVGKDSDDYINRMEQLGISTKYVKQIHEAFTAQCHITTDLDGNQISAFHPGAMQFSHTNSIDEAFCDWAIVAPDSKEGMFEHARTLHKLGVKFIFDLGQAMPLFNAVELETMIELADALTLNEYEASVVEQRLGLDMENIATRLEAVIVTLGGRGSKLYHQGDIVDIPTIQAKDIKDPTGCGDAHRGGLLYGLSEGWSWSDSASLANLMGALKISVEGPQNYWHKKETICGLLESEFGIAKEFK</sequence>
<dbReference type="InterPro" id="IPR002173">
    <property type="entry name" value="Carboh/pur_kinase_PfkB_CS"/>
</dbReference>
<keyword evidence="3 5" id="KW-0418">Kinase</keyword>
<organism evidence="5 6">
    <name type="scientific">Taylorella equigenitalis (strain MCE9)</name>
    <dbReference type="NCBI Taxonomy" id="937774"/>
    <lineage>
        <taxon>Bacteria</taxon>
        <taxon>Pseudomonadati</taxon>
        <taxon>Pseudomonadota</taxon>
        <taxon>Betaproteobacteria</taxon>
        <taxon>Burkholderiales</taxon>
        <taxon>Alcaligenaceae</taxon>
        <taxon>Taylorella</taxon>
    </lineage>
</organism>
<dbReference type="Gene3D" id="3.40.1190.20">
    <property type="match status" value="1"/>
</dbReference>
<dbReference type="KEGG" id="teq:TEQUI_0404"/>
<evidence type="ECO:0000313" key="6">
    <source>
        <dbReference type="Proteomes" id="UP000007472"/>
    </source>
</evidence>
<proteinExistence type="inferred from homology"/>
<evidence type="ECO:0000256" key="2">
    <source>
        <dbReference type="ARBA" id="ARBA00022679"/>
    </source>
</evidence>
<dbReference type="AlphaFoldDB" id="A0A654KFY1"/>
<accession>A0A654KFY1</accession>
<gene>
    <name evidence="5" type="ordered locus">TEQUI_0404</name>
</gene>
<dbReference type="Pfam" id="PF00294">
    <property type="entry name" value="PfkB"/>
    <property type="match status" value="1"/>
</dbReference>
<dbReference type="InterPro" id="IPR011611">
    <property type="entry name" value="PfkB_dom"/>
</dbReference>
<dbReference type="Proteomes" id="UP000007472">
    <property type="component" value="Chromosome"/>
</dbReference>
<dbReference type="InterPro" id="IPR002139">
    <property type="entry name" value="Ribo/fructo_kinase"/>
</dbReference>
<feature type="domain" description="Carbohydrate kinase PfkB" evidence="4">
    <location>
        <begin position="43"/>
        <end position="295"/>
    </location>
</feature>
<dbReference type="PROSITE" id="PS00583">
    <property type="entry name" value="PFKB_KINASES_1"/>
    <property type="match status" value="1"/>
</dbReference>
<comment type="similarity">
    <text evidence="1">Belongs to the carbohydrate kinase PfkB family.</text>
</comment>
<dbReference type="GO" id="GO:0006796">
    <property type="term" value="P:phosphate-containing compound metabolic process"/>
    <property type="evidence" value="ECO:0007669"/>
    <property type="project" value="UniProtKB-ARBA"/>
</dbReference>